<proteinExistence type="predicted"/>
<dbReference type="InterPro" id="IPR056221">
    <property type="entry name" value="Tle3_ab_dom"/>
</dbReference>
<accession>A0ABS6KXK1</accession>
<gene>
    <name evidence="2" type="ORF">J1786_05570</name>
</gene>
<name>A0ABS6KXK1_9GAMM</name>
<sequence length="711" mass="80169">MTDQKGSPYQPRVIATHEIGVHHSLGLAAQTCNIGIKRPMPCIVILVHGVNDVGEAYQNQEKGIIAGLNKRLDRADLYAHEWRDFMLMHNESAQQKIKAPGRSPVIPFYWGYKPVTHDDYIQDQQKYRDELKTLHDDARLPYDAYQEDDPKKMAAQGNDGGNSVKFQNDSFKNALDANFAKNGGTFANATTSIPDMLGPGSGGAVLAPVGFATLYMNGGDYTHPIYPNPHRIYQFFAAQRLADLIMQIRSNQATRNDVINVVAHSQGTIITMLANMLVKQAGGEPANCVIMNHSPYSLESRISENIQEGNQQTTEARQKTFRNFCNLMATQYQGTQHTEEEITAIETLCALPSARKNQWHTDPRYSRNNNGRVFNYFCVDDDIVSLQNVQGIGWRGVPQAIAQDIPNLYQRVFVQHGEVGKAPDGQPFVYPIKKSGDFSTASGINAAYYFRDVIPNAEELPEPFKFVLQGQNTNYEHAVDPDSPDQTISYSAKAGAISRTGKAIYQLDKYDYRDLMPGSVLSEQQLIIESIYREKKIIKGVITGTPEYRGIQFTWLKSREELEKEWLKTDPVGYSQHSSIVMSEFAPSHAMAFDLAIGQCKSFDYQEGKFWESLLHRADWRDPLNPFFDAKEYYRSGKLPYDNTKIHMSKPEQVLPKGDFGVDNGYGPREKPYVRSRIEIEMELFLAGSSGMVAIKQWEMPQPFSDSQLKS</sequence>
<dbReference type="RefSeq" id="WP_217137822.1">
    <property type="nucleotide sequence ID" value="NZ_JAFMOU010000062.1"/>
</dbReference>
<dbReference type="Pfam" id="PF24322">
    <property type="entry name" value="Tle3"/>
    <property type="match status" value="1"/>
</dbReference>
<dbReference type="Proteomes" id="UP000699865">
    <property type="component" value="Unassembled WGS sequence"/>
</dbReference>
<reference evidence="2 3" key="1">
    <citation type="submission" date="2021-03" db="EMBL/GenBank/DDBJ databases">
        <title>Five novel Rahnella species.</title>
        <authorList>
            <person name="Brady C."/>
            <person name="Asselin J."/>
            <person name="Beer S."/>
            <person name="Bruberg M.B."/>
            <person name="Crampton B."/>
            <person name="Venter S."/>
            <person name="Arnold D."/>
            <person name="Denman S."/>
        </authorList>
    </citation>
    <scope>NUCLEOTIDE SEQUENCE [LARGE SCALE GENOMIC DNA]</scope>
    <source>
        <strain evidence="2 3">L72c</strain>
    </source>
</reference>
<evidence type="ECO:0000313" key="2">
    <source>
        <dbReference type="EMBL" id="MBU9834297.1"/>
    </source>
</evidence>
<feature type="domain" description="T6SS Tle3 phospholipase effector alpha/beta" evidence="1">
    <location>
        <begin position="40"/>
        <end position="398"/>
    </location>
</feature>
<organism evidence="2 3">
    <name type="scientific">Rahnella perminowiae</name>
    <dbReference type="NCBI Taxonomy" id="2816244"/>
    <lineage>
        <taxon>Bacteria</taxon>
        <taxon>Pseudomonadati</taxon>
        <taxon>Pseudomonadota</taxon>
        <taxon>Gammaproteobacteria</taxon>
        <taxon>Enterobacterales</taxon>
        <taxon>Yersiniaceae</taxon>
        <taxon>Rahnella</taxon>
    </lineage>
</organism>
<dbReference type="EMBL" id="JAFMOU010000062">
    <property type="protein sequence ID" value="MBU9834297.1"/>
    <property type="molecule type" value="Genomic_DNA"/>
</dbReference>
<comment type="caution">
    <text evidence="2">The sequence shown here is derived from an EMBL/GenBank/DDBJ whole genome shotgun (WGS) entry which is preliminary data.</text>
</comment>
<evidence type="ECO:0000313" key="3">
    <source>
        <dbReference type="Proteomes" id="UP000699865"/>
    </source>
</evidence>
<evidence type="ECO:0000259" key="1">
    <source>
        <dbReference type="Pfam" id="PF24322"/>
    </source>
</evidence>
<keyword evidence="3" id="KW-1185">Reference proteome</keyword>
<protein>
    <submittedName>
        <fullName evidence="2">DUF3274 domain-containing protein</fullName>
    </submittedName>
</protein>